<keyword evidence="3" id="KW-1185">Reference proteome</keyword>
<evidence type="ECO:0000256" key="1">
    <source>
        <dbReference type="SAM" id="MobiDB-lite"/>
    </source>
</evidence>
<sequence>MRGRCPGRKPRRTFPREDLSPVSGYGYRGDHRPDDKIHGYRNPRPTESEILASTRTGAPLPRAFSIVQNLSRRRRVTRGDDDKLIRWNLDEEIKKEMKIQFEGVVEESQELERRETRYRCNINRRYPAGEGEDSQHMPSRYRRVPKRRQMFDLLDTT</sequence>
<evidence type="ECO:0000313" key="2">
    <source>
        <dbReference type="EMBL" id="KAK6632269.1"/>
    </source>
</evidence>
<feature type="compositionally biased region" description="Basic residues" evidence="1">
    <location>
        <begin position="1"/>
        <end position="13"/>
    </location>
</feature>
<proteinExistence type="predicted"/>
<evidence type="ECO:0000313" key="3">
    <source>
        <dbReference type="Proteomes" id="UP001359485"/>
    </source>
</evidence>
<name>A0ABR1B1Z2_POLSC</name>
<comment type="caution">
    <text evidence="2">The sequence shown here is derived from an EMBL/GenBank/DDBJ whole genome shotgun (WGS) entry which is preliminary data.</text>
</comment>
<dbReference type="Proteomes" id="UP001359485">
    <property type="component" value="Unassembled WGS sequence"/>
</dbReference>
<gene>
    <name evidence="2" type="ORF">RUM44_007310</name>
</gene>
<organism evidence="2 3">
    <name type="scientific">Polyplax serrata</name>
    <name type="common">Common mouse louse</name>
    <dbReference type="NCBI Taxonomy" id="468196"/>
    <lineage>
        <taxon>Eukaryota</taxon>
        <taxon>Metazoa</taxon>
        <taxon>Ecdysozoa</taxon>
        <taxon>Arthropoda</taxon>
        <taxon>Hexapoda</taxon>
        <taxon>Insecta</taxon>
        <taxon>Pterygota</taxon>
        <taxon>Neoptera</taxon>
        <taxon>Paraneoptera</taxon>
        <taxon>Psocodea</taxon>
        <taxon>Troctomorpha</taxon>
        <taxon>Phthiraptera</taxon>
        <taxon>Anoplura</taxon>
        <taxon>Polyplacidae</taxon>
        <taxon>Polyplax</taxon>
    </lineage>
</organism>
<accession>A0ABR1B1Z2</accession>
<dbReference type="EMBL" id="JAWJWF010000005">
    <property type="protein sequence ID" value="KAK6632269.1"/>
    <property type="molecule type" value="Genomic_DNA"/>
</dbReference>
<reference evidence="2 3" key="1">
    <citation type="submission" date="2023-09" db="EMBL/GenBank/DDBJ databases">
        <title>Genomes of two closely related lineages of the louse Polyplax serrata with different host specificities.</title>
        <authorList>
            <person name="Martinu J."/>
            <person name="Tarabai H."/>
            <person name="Stefka J."/>
            <person name="Hypsa V."/>
        </authorList>
    </citation>
    <scope>NUCLEOTIDE SEQUENCE [LARGE SCALE GENOMIC DNA]</scope>
    <source>
        <strain evidence="2">98ZLc_SE</strain>
    </source>
</reference>
<feature type="compositionally biased region" description="Basic and acidic residues" evidence="1">
    <location>
        <begin position="28"/>
        <end position="38"/>
    </location>
</feature>
<feature type="region of interest" description="Disordered" evidence="1">
    <location>
        <begin position="1"/>
        <end position="46"/>
    </location>
</feature>
<protein>
    <submittedName>
        <fullName evidence="2">Uncharacterized protein</fullName>
    </submittedName>
</protein>